<name>W2ZH87_PHYNI</name>
<protein>
    <submittedName>
        <fullName evidence="1">Uncharacterized protein</fullName>
    </submittedName>
</protein>
<accession>W2ZH87</accession>
<dbReference type="Proteomes" id="UP000018948">
    <property type="component" value="Unassembled WGS sequence"/>
</dbReference>
<gene>
    <name evidence="1" type="ORF">F442_07109</name>
</gene>
<evidence type="ECO:0000313" key="1">
    <source>
        <dbReference type="EMBL" id="ETP46663.1"/>
    </source>
</evidence>
<dbReference type="AlphaFoldDB" id="W2ZH87"/>
<reference evidence="1 2" key="1">
    <citation type="submission" date="2013-11" db="EMBL/GenBank/DDBJ databases">
        <title>The Genome Sequence of Phytophthora parasitica P10297.</title>
        <authorList>
            <consortium name="The Broad Institute Genomics Platform"/>
            <person name="Russ C."/>
            <person name="Tyler B."/>
            <person name="Panabieres F."/>
            <person name="Shan W."/>
            <person name="Tripathy S."/>
            <person name="Grunwald N."/>
            <person name="Machado M."/>
            <person name="Johnson C.S."/>
            <person name="Walker B."/>
            <person name="Young S.K."/>
            <person name="Zeng Q."/>
            <person name="Gargeya S."/>
            <person name="Fitzgerald M."/>
            <person name="Haas B."/>
            <person name="Abouelleil A."/>
            <person name="Allen A.W."/>
            <person name="Alvarado L."/>
            <person name="Arachchi H.M."/>
            <person name="Berlin A.M."/>
            <person name="Chapman S.B."/>
            <person name="Gainer-Dewar J."/>
            <person name="Goldberg J."/>
            <person name="Griggs A."/>
            <person name="Gujja S."/>
            <person name="Hansen M."/>
            <person name="Howarth C."/>
            <person name="Imamovic A."/>
            <person name="Ireland A."/>
            <person name="Larimer J."/>
            <person name="McCowan C."/>
            <person name="Murphy C."/>
            <person name="Pearson M."/>
            <person name="Poon T.W."/>
            <person name="Priest M."/>
            <person name="Roberts A."/>
            <person name="Saif S."/>
            <person name="Shea T."/>
            <person name="Sisk P."/>
            <person name="Sykes S."/>
            <person name="Wortman J."/>
            <person name="Nusbaum C."/>
            <person name="Birren B."/>
        </authorList>
    </citation>
    <scope>NUCLEOTIDE SEQUENCE [LARGE SCALE GENOMIC DNA]</scope>
    <source>
        <strain evidence="1 2">P10297</strain>
    </source>
</reference>
<dbReference type="OrthoDB" id="97124at2759"/>
<comment type="caution">
    <text evidence="1">The sequence shown here is derived from an EMBL/GenBank/DDBJ whole genome shotgun (WGS) entry which is preliminary data.</text>
</comment>
<dbReference type="EMBL" id="ANIY01001461">
    <property type="protein sequence ID" value="ETP46663.1"/>
    <property type="molecule type" value="Genomic_DNA"/>
</dbReference>
<proteinExistence type="predicted"/>
<organism evidence="1 2">
    <name type="scientific">Phytophthora nicotianae P10297</name>
    <dbReference type="NCBI Taxonomy" id="1317064"/>
    <lineage>
        <taxon>Eukaryota</taxon>
        <taxon>Sar</taxon>
        <taxon>Stramenopiles</taxon>
        <taxon>Oomycota</taxon>
        <taxon>Peronosporomycetes</taxon>
        <taxon>Peronosporales</taxon>
        <taxon>Peronosporaceae</taxon>
        <taxon>Phytophthora</taxon>
    </lineage>
</organism>
<dbReference type="PANTHER" id="PTHR48142">
    <property type="entry name" value="PIGMENTOSA GTPASE REGULATOR-LIKE PROTEIN, PUTATIVE-RELATED"/>
    <property type="match status" value="1"/>
</dbReference>
<evidence type="ECO:0000313" key="2">
    <source>
        <dbReference type="Proteomes" id="UP000018948"/>
    </source>
</evidence>
<dbReference type="PANTHER" id="PTHR48142:SF1">
    <property type="entry name" value="MULE TRANSPOSASE DOMAIN-CONTAINING PROTEIN"/>
    <property type="match status" value="1"/>
</dbReference>
<sequence>MPRRLSWEEKAVDVDAPAADALLETLKSFDIVKSQTMACTLCASDDHKMRYRLLACASVVCIDATTDNCGWRGKIVTCLETGHASIFEYDTHSSTVSSPRRKKLSSTQKTYCRELADNHLRPMRIRHALARKFSTSLEDLPPLKTVQNFVNNYGRNCLENHDRVDDLRAWVHERAYTGSEAMTDAFTFGWQLTTSRNIRSTLCANRYELFGDTASNLQRWLDEPALVAFAKYIYAQWLTGSFATWQVFATPPGFASKNNPVETFNALLKRDYTLRRRLKMGSLLRELSACCQDQSSSVRAFEFGVCPSKTLARRVSELVRAGAYPVLRIISLPAPRIVVDPNKRSEEGIAVSAQMEANYARKEVENESWGGWEVDVERQWCPCDYCFAFGTCVPILFALRVTAHVDSSGRDILVSRRERKRVSAATVAISGHPGAAGPALSL</sequence>